<feature type="transmembrane region" description="Helical" evidence="2">
    <location>
        <begin position="66"/>
        <end position="87"/>
    </location>
</feature>
<proteinExistence type="predicted"/>
<feature type="region of interest" description="Disordered" evidence="1">
    <location>
        <begin position="567"/>
        <end position="589"/>
    </location>
</feature>
<name>A0A9W3AAP1_BIOGL</name>
<keyword evidence="3" id="KW-1185">Reference proteome</keyword>
<sequence length="686" mass="77251">MYSVHFDVWSGHPGNNLIWSVMADNTTTYLTYPSVQTSHDESIYTLHDDSLTNYRVTGTATAPELWIPYVMIGVSCVTFLAVHFYCYHKRNRERYLRKRDEKRVKSGLLERRRITTLMVARYQSNLGISRDDPSVHQHLYYSMQEDSQNVSKGNQQGVYLNDKCITELHHSSFPESASMHLSQTAELRTPRITSSKSWPLVSEHSAESSNAHSKIVVGKGKPDPGDHTSNSHFKMSKNTEGELAKELLGHSNAGRTNIYGYGGQSYLPYRHYSPAMLRPPQPQYPNVFYTNLPSNTPSQFTSPSPLFFKLKQNKQRYDGVPVDEVSDMYKLHHEHHLVHDRGEVSSPFYDDGDMSEPYIMADPNDDGFGYGSRGHSHYYPTVLDASGFAVSEIEAYPFTDFRGDYGGLERNSVAPREIINMDKLPPNRRVINGGYANSIRRDQAKISVQNGMHMKRKTVESRNNNNRHPSMTFSLNDTITPNEPPKGNHFNNYVNSPLLYEQSDHSTHPKSMENACQLNPVCRINTTTNCNNQLTVDQIPTVVDQSSRAPGELPVKPYLKLPYADNCATSSESESPTENSTRSQTSKYCNQAPWSPWATPVSPKISRYEASSCSPLLSPTSLGHYSTSSSRGCTSSTSPRHTPETSPLRTPSTPDSVTLQISPHRTPPLRTLNPNLVFQHKSNKTN</sequence>
<dbReference type="Proteomes" id="UP001165740">
    <property type="component" value="Chromosome 5"/>
</dbReference>
<keyword evidence="2" id="KW-0812">Transmembrane</keyword>
<feature type="compositionally biased region" description="Polar residues" evidence="1">
    <location>
        <begin position="644"/>
        <end position="663"/>
    </location>
</feature>
<organism evidence="3 4">
    <name type="scientific">Biomphalaria glabrata</name>
    <name type="common">Bloodfluke planorb</name>
    <name type="synonym">Freshwater snail</name>
    <dbReference type="NCBI Taxonomy" id="6526"/>
    <lineage>
        <taxon>Eukaryota</taxon>
        <taxon>Metazoa</taxon>
        <taxon>Spiralia</taxon>
        <taxon>Lophotrochozoa</taxon>
        <taxon>Mollusca</taxon>
        <taxon>Gastropoda</taxon>
        <taxon>Heterobranchia</taxon>
        <taxon>Euthyneura</taxon>
        <taxon>Panpulmonata</taxon>
        <taxon>Hygrophila</taxon>
        <taxon>Lymnaeoidea</taxon>
        <taxon>Planorbidae</taxon>
        <taxon>Biomphalaria</taxon>
    </lineage>
</organism>
<dbReference type="OrthoDB" id="6157338at2759"/>
<dbReference type="AlphaFoldDB" id="A0A9W3AAP1"/>
<evidence type="ECO:0000256" key="2">
    <source>
        <dbReference type="SAM" id="Phobius"/>
    </source>
</evidence>
<feature type="region of interest" description="Disordered" evidence="1">
    <location>
        <begin position="209"/>
        <end position="234"/>
    </location>
</feature>
<evidence type="ECO:0000313" key="4">
    <source>
        <dbReference type="RefSeq" id="XP_055884220.1"/>
    </source>
</evidence>
<accession>A0A9W3AAP1</accession>
<evidence type="ECO:0000256" key="1">
    <source>
        <dbReference type="SAM" id="MobiDB-lite"/>
    </source>
</evidence>
<keyword evidence="2" id="KW-0472">Membrane</keyword>
<dbReference type="RefSeq" id="XP_055884220.1">
    <property type="nucleotide sequence ID" value="XM_056028245.1"/>
</dbReference>
<protein>
    <submittedName>
        <fullName evidence="4">Uncharacterized protein LOC106059835 isoform X1</fullName>
    </submittedName>
</protein>
<feature type="compositionally biased region" description="Low complexity" evidence="1">
    <location>
        <begin position="624"/>
        <end position="638"/>
    </location>
</feature>
<reference evidence="4" key="1">
    <citation type="submission" date="2025-08" db="UniProtKB">
        <authorList>
            <consortium name="RefSeq"/>
        </authorList>
    </citation>
    <scope>IDENTIFICATION</scope>
</reference>
<keyword evidence="2" id="KW-1133">Transmembrane helix</keyword>
<evidence type="ECO:0000313" key="3">
    <source>
        <dbReference type="Proteomes" id="UP001165740"/>
    </source>
</evidence>
<gene>
    <name evidence="4" type="primary">LOC106059835</name>
</gene>
<feature type="compositionally biased region" description="Low complexity" evidence="1">
    <location>
        <begin position="569"/>
        <end position="583"/>
    </location>
</feature>
<dbReference type="GeneID" id="106059835"/>
<feature type="region of interest" description="Disordered" evidence="1">
    <location>
        <begin position="624"/>
        <end position="686"/>
    </location>
</feature>